<keyword evidence="2" id="KW-1185">Reference proteome</keyword>
<organism evidence="1 2">
    <name type="scientific">Flexivirga alba</name>
    <dbReference type="NCBI Taxonomy" id="702742"/>
    <lineage>
        <taxon>Bacteria</taxon>
        <taxon>Bacillati</taxon>
        <taxon>Actinomycetota</taxon>
        <taxon>Actinomycetes</taxon>
        <taxon>Micrococcales</taxon>
        <taxon>Dermacoccaceae</taxon>
        <taxon>Flexivirga</taxon>
    </lineage>
</organism>
<proteinExistence type="predicted"/>
<evidence type="ECO:0000313" key="2">
    <source>
        <dbReference type="Proteomes" id="UP001596298"/>
    </source>
</evidence>
<sequence length="60" mass="5832">MPTPSAIMNPQAIAAPTVAGASPSSAQTAMVTGPNCSSGCSPYTCRPPGALRSVCPAVAK</sequence>
<dbReference type="RefSeq" id="WP_382397490.1">
    <property type="nucleotide sequence ID" value="NZ_JBHSWH010000001.1"/>
</dbReference>
<evidence type="ECO:0000313" key="1">
    <source>
        <dbReference type="EMBL" id="MFC6703808.1"/>
    </source>
</evidence>
<name>A0ABW2AAL0_9MICO</name>
<accession>A0ABW2AAL0</accession>
<dbReference type="Proteomes" id="UP001596298">
    <property type="component" value="Unassembled WGS sequence"/>
</dbReference>
<gene>
    <name evidence="1" type="ORF">ACFQDH_00595</name>
</gene>
<comment type="caution">
    <text evidence="1">The sequence shown here is derived from an EMBL/GenBank/DDBJ whole genome shotgun (WGS) entry which is preliminary data.</text>
</comment>
<dbReference type="EMBL" id="JBHSWH010000001">
    <property type="protein sequence ID" value="MFC6703808.1"/>
    <property type="molecule type" value="Genomic_DNA"/>
</dbReference>
<reference evidence="2" key="1">
    <citation type="journal article" date="2019" name="Int. J. Syst. Evol. Microbiol.">
        <title>The Global Catalogue of Microorganisms (GCM) 10K type strain sequencing project: providing services to taxonomists for standard genome sequencing and annotation.</title>
        <authorList>
            <consortium name="The Broad Institute Genomics Platform"/>
            <consortium name="The Broad Institute Genome Sequencing Center for Infectious Disease"/>
            <person name="Wu L."/>
            <person name="Ma J."/>
        </authorList>
    </citation>
    <scope>NUCLEOTIDE SEQUENCE [LARGE SCALE GENOMIC DNA]</scope>
    <source>
        <strain evidence="2">CCUG 58127</strain>
    </source>
</reference>
<protein>
    <submittedName>
        <fullName evidence="1">Uncharacterized protein</fullName>
    </submittedName>
</protein>